<accession>A0A2H4UTW7</accession>
<keyword evidence="4" id="KW-1185">Reference proteome</keyword>
<organism evidence="3">
    <name type="scientific">Bodo saltans virus</name>
    <dbReference type="NCBI Taxonomy" id="2024608"/>
    <lineage>
        <taxon>Viruses</taxon>
        <taxon>Varidnaviria</taxon>
        <taxon>Bamfordvirae</taxon>
        <taxon>Nucleocytoviricota</taxon>
        <taxon>Megaviricetes</taxon>
        <taxon>Imitervirales</taxon>
        <taxon>Mimiviridae</taxon>
        <taxon>Klosneuvirinae</taxon>
        <taxon>Theiavirus</taxon>
        <taxon>Theiavirus salishense</taxon>
    </lineage>
</organism>
<protein>
    <recommendedName>
        <fullName evidence="5">Transmembrane protein</fullName>
    </recommendedName>
</protein>
<name>A0A2H4UTW7_9VIRU</name>
<evidence type="ECO:0000256" key="2">
    <source>
        <dbReference type="SAM" id="Phobius"/>
    </source>
</evidence>
<evidence type="ECO:0000313" key="4">
    <source>
        <dbReference type="Proteomes" id="UP000240325"/>
    </source>
</evidence>
<feature type="region of interest" description="Disordered" evidence="1">
    <location>
        <begin position="1"/>
        <end position="21"/>
    </location>
</feature>
<sequence length="101" mass="10894">MSSNNQVNPQNPDNEQKQSSCSLTNSGITVMGVFVPWILVVVVALVIAYFLYKRGMFGEDVNTVIAPPSVPAGIPSAAIMSNASPILPQGDVSKFFNHNKW</sequence>
<dbReference type="Proteomes" id="UP000240325">
    <property type="component" value="Segment"/>
</dbReference>
<gene>
    <name evidence="3" type="ORF">BMW23_0256</name>
</gene>
<dbReference type="EMBL" id="MF782455">
    <property type="protein sequence ID" value="ATZ80314.1"/>
    <property type="molecule type" value="Genomic_DNA"/>
</dbReference>
<keyword evidence="2" id="KW-0472">Membrane</keyword>
<evidence type="ECO:0008006" key="5">
    <source>
        <dbReference type="Google" id="ProtNLM"/>
    </source>
</evidence>
<proteinExistence type="predicted"/>
<evidence type="ECO:0000313" key="3">
    <source>
        <dbReference type="EMBL" id="ATZ80314.1"/>
    </source>
</evidence>
<reference evidence="3" key="1">
    <citation type="journal article" date="2017" name="Elife">
        <title>The kinetoplastid-infecting Bodo saltans virus (BsV), a window into the most abundant giant viruses in the sea.</title>
        <authorList>
            <person name="Deeg C.M."/>
            <person name="Chow C.-E.T."/>
            <person name="Suttle C.A."/>
        </authorList>
    </citation>
    <scope>NUCLEOTIDE SEQUENCE</scope>
    <source>
        <strain evidence="3">NG1</strain>
    </source>
</reference>
<evidence type="ECO:0000256" key="1">
    <source>
        <dbReference type="SAM" id="MobiDB-lite"/>
    </source>
</evidence>
<feature type="transmembrane region" description="Helical" evidence="2">
    <location>
        <begin position="28"/>
        <end position="52"/>
    </location>
</feature>
<keyword evidence="2" id="KW-1133">Transmembrane helix</keyword>
<keyword evidence="2" id="KW-0812">Transmembrane</keyword>